<organism evidence="1 2">
    <name type="scientific">Acinetobacter tibetensis</name>
    <dbReference type="NCBI Taxonomy" id="2943497"/>
    <lineage>
        <taxon>Bacteria</taxon>
        <taxon>Pseudomonadati</taxon>
        <taxon>Pseudomonadota</taxon>
        <taxon>Gammaproteobacteria</taxon>
        <taxon>Moraxellales</taxon>
        <taxon>Moraxellaceae</taxon>
        <taxon>Acinetobacter</taxon>
    </lineage>
</organism>
<name>A0AAE9LTG4_9GAMM</name>
<dbReference type="KEGG" id="atz:M5E07_05860"/>
<evidence type="ECO:0000313" key="2">
    <source>
        <dbReference type="Proteomes" id="UP001056716"/>
    </source>
</evidence>
<sequence>MKNQLSGTVEDISPMDIREKFEAFFTTQPFFNNLKYMHGDRLFDFDVGIGYRNLTVQVGYVCFCKGDREFVLND</sequence>
<dbReference type="AlphaFoldDB" id="A0AAE9LTG4"/>
<dbReference type="EMBL" id="CP098732">
    <property type="protein sequence ID" value="USE84324.1"/>
    <property type="molecule type" value="Genomic_DNA"/>
</dbReference>
<dbReference type="RefSeq" id="WP_252222881.1">
    <property type="nucleotide sequence ID" value="NZ_CP098732.1"/>
</dbReference>
<reference evidence="1" key="1">
    <citation type="submission" date="2022-06" db="EMBL/GenBank/DDBJ databases">
        <title>Isolation, identification and characterization of iprodione-degrading strains in Lhasa, Tibet.</title>
        <authorList>
            <person name="Pan H."/>
        </authorList>
    </citation>
    <scope>NUCLEOTIDE SEQUENCE</scope>
    <source>
        <strain evidence="1">Y-23</strain>
    </source>
</reference>
<proteinExistence type="predicted"/>
<dbReference type="Proteomes" id="UP001056716">
    <property type="component" value="Chromosome"/>
</dbReference>
<keyword evidence="2" id="KW-1185">Reference proteome</keyword>
<evidence type="ECO:0000313" key="1">
    <source>
        <dbReference type="EMBL" id="USE84324.1"/>
    </source>
</evidence>
<protein>
    <submittedName>
        <fullName evidence="1">Uncharacterized protein</fullName>
    </submittedName>
</protein>
<accession>A0AAE9LTG4</accession>
<gene>
    <name evidence="1" type="ORF">M5E07_05860</name>
</gene>